<dbReference type="PANTHER" id="PTHR31465">
    <property type="entry name" value="PROTEIN RTA1-RELATED"/>
    <property type="match status" value="1"/>
</dbReference>
<organism evidence="6 7">
    <name type="scientific">Marssonina brunnea f. sp. multigermtubi (strain MB_m1)</name>
    <name type="common">Marssonina leaf spot fungus</name>
    <dbReference type="NCBI Taxonomy" id="1072389"/>
    <lineage>
        <taxon>Eukaryota</taxon>
        <taxon>Fungi</taxon>
        <taxon>Dikarya</taxon>
        <taxon>Ascomycota</taxon>
        <taxon>Pezizomycotina</taxon>
        <taxon>Leotiomycetes</taxon>
        <taxon>Helotiales</taxon>
        <taxon>Drepanopezizaceae</taxon>
        <taxon>Drepanopeziza</taxon>
    </lineage>
</organism>
<comment type="subcellular location">
    <subcellularLocation>
        <location evidence="1">Membrane</location>
        <topology evidence="1">Multi-pass membrane protein</topology>
    </subcellularLocation>
</comment>
<dbReference type="Proteomes" id="UP000006753">
    <property type="component" value="Unassembled WGS sequence"/>
</dbReference>
<evidence type="ECO:0000256" key="2">
    <source>
        <dbReference type="ARBA" id="ARBA00022692"/>
    </source>
</evidence>
<accession>K1WGN7</accession>
<evidence type="ECO:0000256" key="3">
    <source>
        <dbReference type="ARBA" id="ARBA00022989"/>
    </source>
</evidence>
<dbReference type="EMBL" id="JH921438">
    <property type="protein sequence ID" value="EKD16705.1"/>
    <property type="molecule type" value="Genomic_DNA"/>
</dbReference>
<dbReference type="InParanoid" id="K1WGN7"/>
<feature type="transmembrane region" description="Helical" evidence="5">
    <location>
        <begin position="268"/>
        <end position="288"/>
    </location>
</feature>
<dbReference type="OrthoDB" id="4521223at2759"/>
<dbReference type="InterPro" id="IPR007568">
    <property type="entry name" value="RTA1"/>
</dbReference>
<feature type="transmembrane region" description="Helical" evidence="5">
    <location>
        <begin position="45"/>
        <end position="65"/>
    </location>
</feature>
<keyword evidence="7" id="KW-1185">Reference proteome</keyword>
<keyword evidence="2 5" id="KW-0812">Transmembrane</keyword>
<feature type="transmembrane region" description="Helical" evidence="5">
    <location>
        <begin position="105"/>
        <end position="125"/>
    </location>
</feature>
<name>K1WGN7_MARBU</name>
<dbReference type="GO" id="GO:0005886">
    <property type="term" value="C:plasma membrane"/>
    <property type="evidence" value="ECO:0007669"/>
    <property type="project" value="TreeGrafter"/>
</dbReference>
<dbReference type="eggNOG" id="ENOG502QU4U">
    <property type="taxonomic scope" value="Eukaryota"/>
</dbReference>
<reference evidence="6 7" key="1">
    <citation type="journal article" date="2012" name="BMC Genomics">
        <title>Sequencing the genome of Marssonina brunnea reveals fungus-poplar co-evolution.</title>
        <authorList>
            <person name="Zhu S."/>
            <person name="Cao Y.-Z."/>
            <person name="Jiang C."/>
            <person name="Tan B.-Y."/>
            <person name="Wang Z."/>
            <person name="Feng S."/>
            <person name="Zhang L."/>
            <person name="Su X.-H."/>
            <person name="Brejova B."/>
            <person name="Vinar T."/>
            <person name="Xu M."/>
            <person name="Wang M.-X."/>
            <person name="Zhang S.-G."/>
            <person name="Huang M.-R."/>
            <person name="Wu R."/>
            <person name="Zhou Y."/>
        </authorList>
    </citation>
    <scope>NUCLEOTIDE SEQUENCE [LARGE SCALE GENOMIC DNA]</scope>
    <source>
        <strain evidence="6 7">MB_m1</strain>
    </source>
</reference>
<feature type="transmembrane region" description="Helical" evidence="5">
    <location>
        <begin position="179"/>
        <end position="203"/>
    </location>
</feature>
<protein>
    <submittedName>
        <fullName evidence="6">Sphingoid long-chain base transporter RSB1</fullName>
    </submittedName>
</protein>
<sequence length="327" mass="36329">MITAVMLELLQSRAPPARAADGQRCTKDICTVEQSVYGYYPNKPVTLVLIVLFGLCMIAHIFQALRSRSWTFLVALGIGCFGEATGYVGRLLLRDDPWSRSYLGIQLVCLTVAPAFIAGGIYLTLKHVIIIYGSRFSRLAPRWYTWIFVSCDILSILIQTSGAVIASRGTGKVTTGNNVMMLGLVLQVVTLLIFGLMAADVYFRIRKFSGEQQQHSSDQPNHALRDSKRFRWLLIAITVSYVAILIRCIYRIAEMAGGWRNPIMQDEVSFLVLDGLLCFVAVVVLNVFHPGFLFKQSYATLKSEKDGSVRRTPSEALVGSELMTGKV</sequence>
<dbReference type="GO" id="GO:0000324">
    <property type="term" value="C:fungal-type vacuole"/>
    <property type="evidence" value="ECO:0007669"/>
    <property type="project" value="TreeGrafter"/>
</dbReference>
<evidence type="ECO:0000313" key="6">
    <source>
        <dbReference type="EMBL" id="EKD16705.1"/>
    </source>
</evidence>
<dbReference type="FunCoup" id="K1WGN7">
    <property type="interactions" value="31"/>
</dbReference>
<feature type="transmembrane region" description="Helical" evidence="5">
    <location>
        <begin position="72"/>
        <end position="93"/>
    </location>
</feature>
<evidence type="ECO:0000313" key="7">
    <source>
        <dbReference type="Proteomes" id="UP000006753"/>
    </source>
</evidence>
<gene>
    <name evidence="6" type="ORF">MBM_05174</name>
</gene>
<dbReference type="PANTHER" id="PTHR31465:SF8">
    <property type="entry name" value="DOMAIN PROTEIN, PUTATIVE (AFU_ORTHOLOGUE AFUA_6G14140)-RELATED"/>
    <property type="match status" value="1"/>
</dbReference>
<evidence type="ECO:0000256" key="4">
    <source>
        <dbReference type="ARBA" id="ARBA00023136"/>
    </source>
</evidence>
<keyword evidence="4 5" id="KW-0472">Membrane</keyword>
<dbReference type="OMA" id="WRNPIMQ"/>
<dbReference type="HOGENOM" id="CLU_033465_6_1_1"/>
<evidence type="ECO:0000256" key="5">
    <source>
        <dbReference type="SAM" id="Phobius"/>
    </source>
</evidence>
<feature type="transmembrane region" description="Helical" evidence="5">
    <location>
        <begin position="146"/>
        <end position="167"/>
    </location>
</feature>
<dbReference type="KEGG" id="mbe:MBM_05174"/>
<keyword evidence="3 5" id="KW-1133">Transmembrane helix</keyword>
<evidence type="ECO:0000256" key="1">
    <source>
        <dbReference type="ARBA" id="ARBA00004141"/>
    </source>
</evidence>
<feature type="transmembrane region" description="Helical" evidence="5">
    <location>
        <begin position="232"/>
        <end position="253"/>
    </location>
</feature>
<dbReference type="AlphaFoldDB" id="K1WGN7"/>
<dbReference type="Pfam" id="PF04479">
    <property type="entry name" value="RTA1"/>
    <property type="match status" value="1"/>
</dbReference>
<proteinExistence type="predicted"/>